<comment type="similarity">
    <text evidence="6 7">Belongs to the class I-like SAM-binding methyltransferase superfamily. C5-methyltransferase family.</text>
</comment>
<dbReference type="PANTHER" id="PTHR10629:SF52">
    <property type="entry name" value="DNA (CYTOSINE-5)-METHYLTRANSFERASE 1"/>
    <property type="match status" value="1"/>
</dbReference>
<evidence type="ECO:0000256" key="8">
    <source>
        <dbReference type="RuleBase" id="RU000417"/>
    </source>
</evidence>
<dbReference type="AlphaFoldDB" id="A0A1U9K2M0"/>
<keyword evidence="4" id="KW-0680">Restriction system</keyword>
<protein>
    <recommendedName>
        <fullName evidence="8">Cytosine-specific methyltransferase</fullName>
        <ecNumber evidence="8">2.1.1.37</ecNumber>
    </recommendedName>
</protein>
<dbReference type="NCBIfam" id="TIGR00675">
    <property type="entry name" value="dcm"/>
    <property type="match status" value="1"/>
</dbReference>
<dbReference type="KEGG" id="phn:PAEH1_01360"/>
<dbReference type="InterPro" id="IPR018117">
    <property type="entry name" value="C5_DNA_meth_AS"/>
</dbReference>
<organism evidence="9 10">
    <name type="scientific">Paenalcaligenes hominis</name>
    <dbReference type="NCBI Taxonomy" id="643674"/>
    <lineage>
        <taxon>Bacteria</taxon>
        <taxon>Pseudomonadati</taxon>
        <taxon>Pseudomonadota</taxon>
        <taxon>Betaproteobacteria</taxon>
        <taxon>Burkholderiales</taxon>
        <taxon>Alcaligenaceae</taxon>
        <taxon>Paenalcaligenes</taxon>
    </lineage>
</organism>
<dbReference type="InterPro" id="IPR029063">
    <property type="entry name" value="SAM-dependent_MTases_sf"/>
</dbReference>
<gene>
    <name evidence="9" type="ORF">PAEH1_01360</name>
</gene>
<dbReference type="PROSITE" id="PS00094">
    <property type="entry name" value="C5_MTASE_1"/>
    <property type="match status" value="1"/>
</dbReference>
<dbReference type="Proteomes" id="UP000189369">
    <property type="component" value="Chromosome"/>
</dbReference>
<evidence type="ECO:0000256" key="4">
    <source>
        <dbReference type="ARBA" id="ARBA00022747"/>
    </source>
</evidence>
<keyword evidence="3 6" id="KW-0949">S-adenosyl-L-methionine</keyword>
<evidence type="ECO:0000256" key="3">
    <source>
        <dbReference type="ARBA" id="ARBA00022691"/>
    </source>
</evidence>
<dbReference type="PRINTS" id="PR00105">
    <property type="entry name" value="C5METTRFRASE"/>
</dbReference>
<dbReference type="EMBL" id="CP019697">
    <property type="protein sequence ID" value="AQS52266.1"/>
    <property type="molecule type" value="Genomic_DNA"/>
</dbReference>
<reference evidence="9 10" key="1">
    <citation type="submission" date="2017-01" db="EMBL/GenBank/DDBJ databases">
        <title>Complete Genome Sequence of Paenalcaligenes hominis, Isolated from a paraplegic Patient with neurogenic bladder.</title>
        <authorList>
            <person name="Mukhopadhyay R."/>
            <person name="Joaquin J."/>
            <person name="Hogue R."/>
            <person name="Kilaru A."/>
            <person name="Jospin G."/>
            <person name="Mars K."/>
            <person name="Eisen J.A."/>
            <person name="Chaturvedi V."/>
        </authorList>
    </citation>
    <scope>NUCLEOTIDE SEQUENCE [LARGE SCALE GENOMIC DNA]</scope>
    <source>
        <strain evidence="9 10">15S00501</strain>
    </source>
</reference>
<dbReference type="Gene3D" id="3.40.50.150">
    <property type="entry name" value="Vaccinia Virus protein VP39"/>
    <property type="match status" value="1"/>
</dbReference>
<dbReference type="PROSITE" id="PS51679">
    <property type="entry name" value="SAM_MT_C5"/>
    <property type="match status" value="1"/>
</dbReference>
<dbReference type="GO" id="GO:0032259">
    <property type="term" value="P:methylation"/>
    <property type="evidence" value="ECO:0007669"/>
    <property type="project" value="UniProtKB-KW"/>
</dbReference>
<evidence type="ECO:0000256" key="2">
    <source>
        <dbReference type="ARBA" id="ARBA00022679"/>
    </source>
</evidence>
<dbReference type="STRING" id="643674.PAEH1_01360"/>
<keyword evidence="2 6" id="KW-0808">Transferase</keyword>
<dbReference type="PANTHER" id="PTHR10629">
    <property type="entry name" value="CYTOSINE-SPECIFIC METHYLTRANSFERASE"/>
    <property type="match status" value="1"/>
</dbReference>
<dbReference type="InterPro" id="IPR050390">
    <property type="entry name" value="C5-Methyltransferase"/>
</dbReference>
<feature type="active site" evidence="6">
    <location>
        <position position="78"/>
    </location>
</feature>
<evidence type="ECO:0000256" key="7">
    <source>
        <dbReference type="RuleBase" id="RU000416"/>
    </source>
</evidence>
<evidence type="ECO:0000256" key="1">
    <source>
        <dbReference type="ARBA" id="ARBA00022603"/>
    </source>
</evidence>
<keyword evidence="1 6" id="KW-0489">Methyltransferase</keyword>
<dbReference type="InterPro" id="IPR031303">
    <property type="entry name" value="C5_meth_CS"/>
</dbReference>
<dbReference type="Pfam" id="PF00145">
    <property type="entry name" value="DNA_methylase"/>
    <property type="match status" value="1"/>
</dbReference>
<dbReference type="GO" id="GO:0009307">
    <property type="term" value="P:DNA restriction-modification system"/>
    <property type="evidence" value="ECO:0007669"/>
    <property type="project" value="UniProtKB-KW"/>
</dbReference>
<evidence type="ECO:0000256" key="6">
    <source>
        <dbReference type="PROSITE-ProRule" id="PRU01016"/>
    </source>
</evidence>
<accession>A0A1U9K2M0</accession>
<dbReference type="InterPro" id="IPR001525">
    <property type="entry name" value="C5_MeTfrase"/>
</dbReference>
<dbReference type="OrthoDB" id="9813719at2"/>
<dbReference type="EC" id="2.1.1.37" evidence="8"/>
<evidence type="ECO:0000313" key="10">
    <source>
        <dbReference type="Proteomes" id="UP000189369"/>
    </source>
</evidence>
<name>A0A1U9K2M0_9BURK</name>
<sequence>MIKAVDLFCGAGGLTHGLIQAGINVVSGYDIEESCRFAYEYNNSAKFIKKDIADLQGFELRKHFEGADLSLLAGCAPCQPFSSYSRAKSASSDARWNLLSHFGRLIEQTAPHFVTMENVPGLMTQPIFQDFIDTLERNGYMLDYKVVFCPDYGMAQTRRRLVLVGSKVGKVRLIEPTHTPEQYLKVVDVINGLSKLKAGETCKKDPLHKASILSPLNLKRIKASKPGGSWLDWPAELQADCHKRETGRSYASVYGRMSWNGLAPTITTQCNGYGNGRFGHPEEDRAISLREAALLQSFPSNYLFFSPNEKISIAAAAKMIGNAVPVRLGEVVAQSILSSLGN</sequence>
<dbReference type="SUPFAM" id="SSF53335">
    <property type="entry name" value="S-adenosyl-L-methionine-dependent methyltransferases"/>
    <property type="match status" value="1"/>
</dbReference>
<dbReference type="GO" id="GO:0003886">
    <property type="term" value="F:DNA (cytosine-5-)-methyltransferase activity"/>
    <property type="evidence" value="ECO:0007669"/>
    <property type="project" value="UniProtKB-EC"/>
</dbReference>
<dbReference type="REBASE" id="191424">
    <property type="entry name" value="M.Pho501ORF1360P"/>
</dbReference>
<dbReference type="PROSITE" id="PS00095">
    <property type="entry name" value="C5_MTASE_2"/>
    <property type="match status" value="1"/>
</dbReference>
<evidence type="ECO:0000256" key="5">
    <source>
        <dbReference type="ARBA" id="ARBA00047422"/>
    </source>
</evidence>
<dbReference type="Gene3D" id="3.90.120.10">
    <property type="entry name" value="DNA Methylase, subunit A, domain 2"/>
    <property type="match status" value="1"/>
</dbReference>
<evidence type="ECO:0000313" key="9">
    <source>
        <dbReference type="EMBL" id="AQS52266.1"/>
    </source>
</evidence>
<comment type="catalytic activity">
    <reaction evidence="5 8">
        <text>a 2'-deoxycytidine in DNA + S-adenosyl-L-methionine = a 5-methyl-2'-deoxycytidine in DNA + S-adenosyl-L-homocysteine + H(+)</text>
        <dbReference type="Rhea" id="RHEA:13681"/>
        <dbReference type="Rhea" id="RHEA-COMP:11369"/>
        <dbReference type="Rhea" id="RHEA-COMP:11370"/>
        <dbReference type="ChEBI" id="CHEBI:15378"/>
        <dbReference type="ChEBI" id="CHEBI:57856"/>
        <dbReference type="ChEBI" id="CHEBI:59789"/>
        <dbReference type="ChEBI" id="CHEBI:85452"/>
        <dbReference type="ChEBI" id="CHEBI:85454"/>
        <dbReference type="EC" id="2.1.1.37"/>
    </reaction>
</comment>
<proteinExistence type="inferred from homology"/>